<dbReference type="Gene3D" id="3.90.1750.10">
    <property type="entry name" value="Hect, E3 ligase catalytic domains"/>
    <property type="match status" value="1"/>
</dbReference>
<comment type="caution">
    <text evidence="10">The sequence shown here is derived from an EMBL/GenBank/DDBJ whole genome shotgun (WGS) entry which is preliminary data.</text>
</comment>
<dbReference type="Pfam" id="PF00632">
    <property type="entry name" value="HECT"/>
    <property type="match status" value="1"/>
</dbReference>
<evidence type="ECO:0000256" key="5">
    <source>
        <dbReference type="ARBA" id="ARBA00022786"/>
    </source>
</evidence>
<evidence type="ECO:0000256" key="1">
    <source>
        <dbReference type="ARBA" id="ARBA00000885"/>
    </source>
</evidence>
<keyword evidence="11" id="KW-1185">Reference proteome</keyword>
<evidence type="ECO:0000256" key="2">
    <source>
        <dbReference type="ARBA" id="ARBA00004906"/>
    </source>
</evidence>
<dbReference type="GO" id="GO:0061630">
    <property type="term" value="F:ubiquitin protein ligase activity"/>
    <property type="evidence" value="ECO:0007669"/>
    <property type="project" value="UniProtKB-EC"/>
</dbReference>
<name>A0A813HL62_POLGL</name>
<keyword evidence="5 6" id="KW-0833">Ubl conjugation pathway</keyword>
<organism evidence="10 11">
    <name type="scientific">Polarella glacialis</name>
    <name type="common">Dinoflagellate</name>
    <dbReference type="NCBI Taxonomy" id="89957"/>
    <lineage>
        <taxon>Eukaryota</taxon>
        <taxon>Sar</taxon>
        <taxon>Alveolata</taxon>
        <taxon>Dinophyceae</taxon>
        <taxon>Suessiales</taxon>
        <taxon>Suessiaceae</taxon>
        <taxon>Polarella</taxon>
    </lineage>
</organism>
<dbReference type="EC" id="2.3.2.26" evidence="3"/>
<feature type="region of interest" description="Disordered" evidence="7">
    <location>
        <begin position="69"/>
        <end position="90"/>
    </location>
</feature>
<evidence type="ECO:0000256" key="7">
    <source>
        <dbReference type="SAM" id="MobiDB-lite"/>
    </source>
</evidence>
<dbReference type="PANTHER" id="PTHR11254:SF67">
    <property type="entry name" value="E3 UBIQUITIN-PROTEIN LIGASE HUWE1"/>
    <property type="match status" value="1"/>
</dbReference>
<gene>
    <name evidence="10" type="ORF">PGLA1383_LOCUS53434</name>
</gene>
<evidence type="ECO:0000256" key="8">
    <source>
        <dbReference type="SAM" id="Phobius"/>
    </source>
</evidence>
<keyword evidence="8" id="KW-1133">Transmembrane helix</keyword>
<feature type="domain" description="HECT" evidence="9">
    <location>
        <begin position="190"/>
        <end position="501"/>
    </location>
</feature>
<sequence length="501" mass="55056">MRVRGATGTWGGDQMHSEELLALVLVVWLLFRIFYLSSHARRQKARARQRSEASLHRLLAHPPFRAELEEGFGVPPPAPPPNNNNNNNNYNYYRQLLQQQQQQTTTAATTSSSSSLSLSLSLSTATTATTTASPAMHRLTRLRLALVKLRRLELREEVPSAALLPARFHVSVRRCKLLKDSWSLLLNRPLPELLATSMSVGFEGELGIDAGGLQRDWFDSVGRALAAGRGPLVFVGDGLGPKRAASDGKDLRRMLAVGRFLALAVLRGHPLPLQLSGAVCKHLLLWPLSLRDLQRLDEDFVRHRVLPLLIPGGLQDLEVALGHVLHFVAAPSAASSAEEPPLPLLPGGEERVVVDSDRAEYLRLLCEEKLVGETRPEVQCLLHGFWDLLPLGLLRSQAVTPAELSALISGTCDPDPEEWRRHSLQNRGSSPRAAQVCEWFWEVLGTELTAEQRCLLLRFATGSSRPPAGGFSELRPPFAVEVSGLGSPQHLPTAHTCANKL</sequence>
<evidence type="ECO:0000313" key="10">
    <source>
        <dbReference type="EMBL" id="CAE8638204.1"/>
    </source>
</evidence>
<dbReference type="Gene3D" id="3.30.2410.10">
    <property type="entry name" value="Hect, E3 ligase catalytic domain"/>
    <property type="match status" value="1"/>
</dbReference>
<dbReference type="AlphaFoldDB" id="A0A813HL62"/>
<dbReference type="SMART" id="SM00119">
    <property type="entry name" value="HECTc"/>
    <property type="match status" value="1"/>
</dbReference>
<dbReference type="Proteomes" id="UP000654075">
    <property type="component" value="Unassembled WGS sequence"/>
</dbReference>
<comment type="pathway">
    <text evidence="2">Protein modification; protein ubiquitination.</text>
</comment>
<keyword evidence="4" id="KW-0808">Transferase</keyword>
<feature type="active site" description="Glycyl thioester intermediate" evidence="6">
    <location>
        <position position="497"/>
    </location>
</feature>
<dbReference type="Gene3D" id="3.30.2160.10">
    <property type="entry name" value="Hect, E3 ligase catalytic domain"/>
    <property type="match status" value="1"/>
</dbReference>
<dbReference type="GO" id="GO:0000209">
    <property type="term" value="P:protein polyubiquitination"/>
    <property type="evidence" value="ECO:0007669"/>
    <property type="project" value="TreeGrafter"/>
</dbReference>
<dbReference type="SUPFAM" id="SSF56204">
    <property type="entry name" value="Hect, E3 ligase catalytic domain"/>
    <property type="match status" value="1"/>
</dbReference>
<dbReference type="InterPro" id="IPR050409">
    <property type="entry name" value="E3_ubiq-protein_ligase"/>
</dbReference>
<evidence type="ECO:0000256" key="4">
    <source>
        <dbReference type="ARBA" id="ARBA00022679"/>
    </source>
</evidence>
<feature type="transmembrane region" description="Helical" evidence="8">
    <location>
        <begin position="20"/>
        <end position="38"/>
    </location>
</feature>
<evidence type="ECO:0000259" key="9">
    <source>
        <dbReference type="PROSITE" id="PS50237"/>
    </source>
</evidence>
<feature type="non-terminal residue" evidence="10">
    <location>
        <position position="501"/>
    </location>
</feature>
<evidence type="ECO:0000256" key="6">
    <source>
        <dbReference type="PROSITE-ProRule" id="PRU00104"/>
    </source>
</evidence>
<dbReference type="GO" id="GO:0005737">
    <property type="term" value="C:cytoplasm"/>
    <property type="evidence" value="ECO:0007669"/>
    <property type="project" value="TreeGrafter"/>
</dbReference>
<keyword evidence="8" id="KW-0472">Membrane</keyword>
<dbReference type="PROSITE" id="PS50237">
    <property type="entry name" value="HECT"/>
    <property type="match status" value="1"/>
</dbReference>
<dbReference type="OrthoDB" id="408812at2759"/>
<keyword evidence="8" id="KW-0812">Transmembrane</keyword>
<protein>
    <recommendedName>
        <fullName evidence="3">HECT-type E3 ubiquitin transferase</fullName>
        <ecNumber evidence="3">2.3.2.26</ecNumber>
    </recommendedName>
</protein>
<evidence type="ECO:0000313" key="11">
    <source>
        <dbReference type="Proteomes" id="UP000654075"/>
    </source>
</evidence>
<accession>A0A813HL62</accession>
<evidence type="ECO:0000256" key="3">
    <source>
        <dbReference type="ARBA" id="ARBA00012485"/>
    </source>
</evidence>
<proteinExistence type="predicted"/>
<reference evidence="10" key="1">
    <citation type="submission" date="2021-02" db="EMBL/GenBank/DDBJ databases">
        <authorList>
            <person name="Dougan E. K."/>
            <person name="Rhodes N."/>
            <person name="Thang M."/>
            <person name="Chan C."/>
        </authorList>
    </citation>
    <scope>NUCLEOTIDE SEQUENCE</scope>
</reference>
<dbReference type="EMBL" id="CAJNNV010031885">
    <property type="protein sequence ID" value="CAE8638204.1"/>
    <property type="molecule type" value="Genomic_DNA"/>
</dbReference>
<dbReference type="InterPro" id="IPR000569">
    <property type="entry name" value="HECT_dom"/>
</dbReference>
<dbReference type="PANTHER" id="PTHR11254">
    <property type="entry name" value="HECT DOMAIN UBIQUITIN-PROTEIN LIGASE"/>
    <property type="match status" value="1"/>
</dbReference>
<dbReference type="InterPro" id="IPR035983">
    <property type="entry name" value="Hect_E3_ubiquitin_ligase"/>
</dbReference>
<dbReference type="GO" id="GO:0006511">
    <property type="term" value="P:ubiquitin-dependent protein catabolic process"/>
    <property type="evidence" value="ECO:0007669"/>
    <property type="project" value="TreeGrafter"/>
</dbReference>
<comment type="catalytic activity">
    <reaction evidence="1">
        <text>S-ubiquitinyl-[E2 ubiquitin-conjugating enzyme]-L-cysteine + [acceptor protein]-L-lysine = [E2 ubiquitin-conjugating enzyme]-L-cysteine + N(6)-ubiquitinyl-[acceptor protein]-L-lysine.</text>
        <dbReference type="EC" id="2.3.2.26"/>
    </reaction>
</comment>
<dbReference type="OMA" id="AHTCANK"/>